<dbReference type="EMBL" id="LM995447">
    <property type="protein sequence ID" value="CDZ24605.1"/>
    <property type="molecule type" value="Genomic_DNA"/>
</dbReference>
<feature type="transmembrane region" description="Helical" evidence="1">
    <location>
        <begin position="129"/>
        <end position="149"/>
    </location>
</feature>
<dbReference type="Pfam" id="PF12679">
    <property type="entry name" value="ABC2_membrane_2"/>
    <property type="match status" value="1"/>
</dbReference>
<proteinExistence type="predicted"/>
<feature type="transmembrane region" description="Helical" evidence="1">
    <location>
        <begin position="170"/>
        <end position="200"/>
    </location>
</feature>
<dbReference type="HOGENOM" id="CLU_050687_0_0_9"/>
<dbReference type="STRING" id="29343.CCDG5_1495"/>
<dbReference type="PANTHER" id="PTHR37305:SF1">
    <property type="entry name" value="MEMBRANE PROTEIN"/>
    <property type="match status" value="1"/>
</dbReference>
<organism evidence="2 3">
    <name type="scientific">[Clostridium] cellulosi</name>
    <dbReference type="NCBI Taxonomy" id="29343"/>
    <lineage>
        <taxon>Bacteria</taxon>
        <taxon>Bacillati</taxon>
        <taxon>Bacillota</taxon>
        <taxon>Clostridia</taxon>
        <taxon>Eubacteriales</taxon>
        <taxon>Oscillospiraceae</taxon>
        <taxon>Oscillospiraceae incertae sedis</taxon>
    </lineage>
</organism>
<keyword evidence="1" id="KW-1133">Transmembrane helix</keyword>
<evidence type="ECO:0000256" key="1">
    <source>
        <dbReference type="SAM" id="Phobius"/>
    </source>
</evidence>
<protein>
    <recommendedName>
        <fullName evidence="4">ABC transporter permease</fullName>
    </recommendedName>
</protein>
<dbReference type="KEGG" id="ccel:CCDG5_1495"/>
<dbReference type="Proteomes" id="UP000032431">
    <property type="component" value="Chromosome I"/>
</dbReference>
<dbReference type="GO" id="GO:0005886">
    <property type="term" value="C:plasma membrane"/>
    <property type="evidence" value="ECO:0007669"/>
    <property type="project" value="UniProtKB-SubCell"/>
</dbReference>
<accession>A0A078KTU7</accession>
<dbReference type="GO" id="GO:0140359">
    <property type="term" value="F:ABC-type transporter activity"/>
    <property type="evidence" value="ECO:0007669"/>
    <property type="project" value="InterPro"/>
</dbReference>
<evidence type="ECO:0000313" key="3">
    <source>
        <dbReference type="Proteomes" id="UP000032431"/>
    </source>
</evidence>
<dbReference type="AlphaFoldDB" id="A0A078KTU7"/>
<gene>
    <name evidence="2" type="ORF">CCDG5_1495</name>
</gene>
<dbReference type="PANTHER" id="PTHR37305">
    <property type="entry name" value="INTEGRAL MEMBRANE PROTEIN-RELATED"/>
    <property type="match status" value="1"/>
</dbReference>
<feature type="transmembrane region" description="Helical" evidence="1">
    <location>
        <begin position="230"/>
        <end position="250"/>
    </location>
</feature>
<feature type="transmembrane region" description="Helical" evidence="1">
    <location>
        <begin position="262"/>
        <end position="281"/>
    </location>
</feature>
<feature type="transmembrane region" description="Helical" evidence="1">
    <location>
        <begin position="21"/>
        <end position="38"/>
    </location>
</feature>
<keyword evidence="1" id="KW-0812">Transmembrane</keyword>
<evidence type="ECO:0008006" key="4">
    <source>
        <dbReference type="Google" id="ProtNLM"/>
    </source>
</evidence>
<feature type="transmembrane region" description="Helical" evidence="1">
    <location>
        <begin position="301"/>
        <end position="328"/>
    </location>
</feature>
<name>A0A078KTU7_9FIRM</name>
<keyword evidence="3" id="KW-1185">Reference proteome</keyword>
<keyword evidence="1" id="KW-0472">Membrane</keyword>
<dbReference type="PATRIC" id="fig|29343.3.peg.1577"/>
<sequence length="334" mass="36864">MGNFLSLIAVENKKLWKRISTVIMIPILIALVFAWGGLEKLITNMVMNKAGNQTTSQSQSVGNWKDKLKAENTMLQKAIDEAEKSEWLQAKQGIDSDKRKIAENEYRINHDMEPSKDGNPDFWEVVTSLSVWSFIALLAVIACTALVAGEFSEGTMKTMILRPFTRWQILTAKLIVVVLYTLVLTVVAFISALIVSLIFFGSHGIGDNVFLWIGGKIFCVPGLVGSLADFGLNFLTALVYVIFTFAICAMSRSRALATGLSIFLMLGGSFTTELAMNFSWGKYIFFADTNFSYFITKGAPFYGITLASALIICAAYCVAFLAAGYVIFMKRDIA</sequence>
<evidence type="ECO:0000313" key="2">
    <source>
        <dbReference type="EMBL" id="CDZ24605.1"/>
    </source>
</evidence>
<reference evidence="3" key="1">
    <citation type="submission" date="2014-07" db="EMBL/GenBank/DDBJ databases">
        <authorList>
            <person name="Wibberg D."/>
        </authorList>
    </citation>
    <scope>NUCLEOTIDE SEQUENCE [LARGE SCALE GENOMIC DNA]</scope>
    <source>
        <strain evidence="3">DG5</strain>
    </source>
</reference>